<reference evidence="2 3" key="2">
    <citation type="submission" date="2018-11" db="EMBL/GenBank/DDBJ databases">
        <authorList>
            <consortium name="Pathogen Informatics"/>
        </authorList>
    </citation>
    <scope>NUCLEOTIDE SEQUENCE [LARGE SCALE GENOMIC DNA]</scope>
</reference>
<gene>
    <name evidence="2" type="ORF">OFLC_LOCUS2469</name>
</gene>
<feature type="region of interest" description="Disordered" evidence="1">
    <location>
        <begin position="1"/>
        <end position="24"/>
    </location>
</feature>
<dbReference type="STRING" id="387005.A0A183H4Q7"/>
<dbReference type="EMBL" id="UZAJ01001424">
    <property type="protein sequence ID" value="VDO33078.1"/>
    <property type="molecule type" value="Genomic_DNA"/>
</dbReference>
<evidence type="ECO:0000313" key="3">
    <source>
        <dbReference type="Proteomes" id="UP000267606"/>
    </source>
</evidence>
<proteinExistence type="predicted"/>
<protein>
    <submittedName>
        <fullName evidence="4">Cytosolic protein</fullName>
    </submittedName>
</protein>
<accession>A0A183H4Q7</accession>
<organism evidence="4">
    <name type="scientific">Onchocerca flexuosa</name>
    <dbReference type="NCBI Taxonomy" id="387005"/>
    <lineage>
        <taxon>Eukaryota</taxon>
        <taxon>Metazoa</taxon>
        <taxon>Ecdysozoa</taxon>
        <taxon>Nematoda</taxon>
        <taxon>Chromadorea</taxon>
        <taxon>Rhabditida</taxon>
        <taxon>Spirurina</taxon>
        <taxon>Spiruromorpha</taxon>
        <taxon>Filarioidea</taxon>
        <taxon>Onchocercidae</taxon>
        <taxon>Onchocerca</taxon>
    </lineage>
</organism>
<name>A0A183H4Q7_9BILA</name>
<evidence type="ECO:0000256" key="1">
    <source>
        <dbReference type="SAM" id="MobiDB-lite"/>
    </source>
</evidence>
<sequence length="89" mass="10610">MEIIKDDNTLEPKAHPYPKMTQFSDNLENNEGIMKDTWSMNKTYDMLQEIFDREEHERRTQAKSVLTGIPAMNEETWMIFRNDLTKAKQ</sequence>
<dbReference type="AlphaFoldDB" id="A0A183H4Q7"/>
<dbReference type="WBParaSite" id="OFLC_0000246601-mRNA-1">
    <property type="protein sequence ID" value="OFLC_0000246601-mRNA-1"/>
    <property type="gene ID" value="OFLC_0000246601"/>
</dbReference>
<feature type="compositionally biased region" description="Basic and acidic residues" evidence="1">
    <location>
        <begin position="1"/>
        <end position="14"/>
    </location>
</feature>
<evidence type="ECO:0000313" key="2">
    <source>
        <dbReference type="EMBL" id="VDO33078.1"/>
    </source>
</evidence>
<keyword evidence="3" id="KW-1185">Reference proteome</keyword>
<evidence type="ECO:0000313" key="4">
    <source>
        <dbReference type="WBParaSite" id="OFLC_0000246601-mRNA-1"/>
    </source>
</evidence>
<reference evidence="4" key="1">
    <citation type="submission" date="2016-06" db="UniProtKB">
        <authorList>
            <consortium name="WormBaseParasite"/>
        </authorList>
    </citation>
    <scope>IDENTIFICATION</scope>
</reference>
<dbReference type="Proteomes" id="UP000267606">
    <property type="component" value="Unassembled WGS sequence"/>
</dbReference>